<dbReference type="AlphaFoldDB" id="A0AAV4LUZ7"/>
<gene>
    <name evidence="2" type="ORF">BcabD6B2_18790</name>
</gene>
<evidence type="ECO:0000256" key="1">
    <source>
        <dbReference type="SAM" id="MobiDB-lite"/>
    </source>
</evidence>
<dbReference type="EMBL" id="BPLF01000002">
    <property type="protein sequence ID" value="GIX62444.1"/>
    <property type="molecule type" value="Genomic_DNA"/>
</dbReference>
<keyword evidence="3" id="KW-1185">Reference proteome</keyword>
<name>A0AAV4LUZ7_BABCB</name>
<proteinExistence type="predicted"/>
<dbReference type="RefSeq" id="XP_067714513.1">
    <property type="nucleotide sequence ID" value="XM_067858412.1"/>
</dbReference>
<feature type="region of interest" description="Disordered" evidence="1">
    <location>
        <begin position="1"/>
        <end position="31"/>
    </location>
</feature>
<reference evidence="2 3" key="1">
    <citation type="submission" date="2021-06" db="EMBL/GenBank/DDBJ databases">
        <title>Genome sequence of Babesia caballi.</title>
        <authorList>
            <person name="Yamagishi J."/>
            <person name="Kidaka T."/>
            <person name="Ochi A."/>
        </authorList>
    </citation>
    <scope>NUCLEOTIDE SEQUENCE [LARGE SCALE GENOMIC DNA]</scope>
    <source>
        <strain evidence="2">USDA-D6B2</strain>
    </source>
</reference>
<protein>
    <submittedName>
        <fullName evidence="2">Uncharacterized protein</fullName>
    </submittedName>
</protein>
<evidence type="ECO:0000313" key="2">
    <source>
        <dbReference type="EMBL" id="GIX62444.1"/>
    </source>
</evidence>
<dbReference type="Proteomes" id="UP001497744">
    <property type="component" value="Unassembled WGS sequence"/>
</dbReference>
<accession>A0AAV4LUZ7</accession>
<comment type="caution">
    <text evidence="2">The sequence shown here is derived from an EMBL/GenBank/DDBJ whole genome shotgun (WGS) entry which is preliminary data.</text>
</comment>
<evidence type="ECO:0000313" key="3">
    <source>
        <dbReference type="Proteomes" id="UP001497744"/>
    </source>
</evidence>
<dbReference type="GeneID" id="94193925"/>
<organism evidence="2 3">
    <name type="scientific">Babesia caballi</name>
    <dbReference type="NCBI Taxonomy" id="5871"/>
    <lineage>
        <taxon>Eukaryota</taxon>
        <taxon>Sar</taxon>
        <taxon>Alveolata</taxon>
        <taxon>Apicomplexa</taxon>
        <taxon>Aconoidasida</taxon>
        <taxon>Piroplasmida</taxon>
        <taxon>Babesiidae</taxon>
        <taxon>Babesia</taxon>
    </lineage>
</organism>
<sequence length="228" mass="25114">MPAVPADLGGHSHPRPNASRRCAGGEPGMPPLGLASLDVTRGNRPSLPVLTQHLLAHAHHMLRPNVHLLPEEDVVLEGVGQVRAPLQGQLLGEHEARRLERAHERVHEVREQRVLHHHVPVVPVAEVVAPRVGSRDDALVVRHVDLHVHGPERLAVGRLEDLPAQAAEQRVVEERDGGPVAAAEVRLQHRQRADDLLRPLDAARSRSVHHDIHCELRVPLFGGHNRAH</sequence>